<keyword evidence="5 6" id="KW-0472">Membrane</keyword>
<dbReference type="GO" id="GO:0016020">
    <property type="term" value="C:membrane"/>
    <property type="evidence" value="ECO:0007669"/>
    <property type="project" value="UniProtKB-SubCell"/>
</dbReference>
<name>A0A6C0K4F8_9ZZZZ</name>
<dbReference type="SMART" id="SM01021">
    <property type="entry name" value="Bac_rhodopsin"/>
    <property type="match status" value="1"/>
</dbReference>
<keyword evidence="3 6" id="KW-0812">Transmembrane</keyword>
<protein>
    <submittedName>
        <fullName evidence="7">Uncharacterized protein</fullName>
    </submittedName>
</protein>
<reference evidence="7" key="1">
    <citation type="journal article" date="2020" name="Nature">
        <title>Giant virus diversity and host interactions through global metagenomics.</title>
        <authorList>
            <person name="Schulz F."/>
            <person name="Roux S."/>
            <person name="Paez-Espino D."/>
            <person name="Jungbluth S."/>
            <person name="Walsh D.A."/>
            <person name="Denef V.J."/>
            <person name="McMahon K.D."/>
            <person name="Konstantinidis K.T."/>
            <person name="Eloe-Fadrosh E.A."/>
            <person name="Kyrpides N.C."/>
            <person name="Woyke T."/>
        </authorList>
    </citation>
    <scope>NUCLEOTIDE SEQUENCE</scope>
    <source>
        <strain evidence="7">GVMAG-S-1101172-89</strain>
    </source>
</reference>
<dbReference type="InterPro" id="IPR001425">
    <property type="entry name" value="Arc/bac/fun_rhodopsins"/>
</dbReference>
<keyword evidence="4 6" id="KW-1133">Transmembrane helix</keyword>
<dbReference type="Pfam" id="PF01036">
    <property type="entry name" value="Bac_rhodopsin"/>
    <property type="match status" value="1"/>
</dbReference>
<evidence type="ECO:0000256" key="6">
    <source>
        <dbReference type="SAM" id="Phobius"/>
    </source>
</evidence>
<evidence type="ECO:0000256" key="2">
    <source>
        <dbReference type="ARBA" id="ARBA00008130"/>
    </source>
</evidence>
<sequence length="234" mass="27264">MSGVHFTTNLSMIVQIITGLVSFNGIVLELPDKHKILNEILALETFVQLIELFFYIYFLRALAVKYVHKMASIRYFDWAITTPTMLLTTIIYFKYEEYMEKNEEKVLTFSDFLQENMQNIITIIVCNFLMLVFGYLGEVGLIDMTSSIVLGFAFFAYSFYVIYKNYAVNSQSSLKLFYFVLSVWSLYGVAAIFSHHHKNNTFNILDIFAKNFFGLYLYYRAVEVHRASTKHAEA</sequence>
<comment type="subcellular location">
    <subcellularLocation>
        <location evidence="1">Membrane</location>
        <topology evidence="1">Multi-pass membrane protein</topology>
    </subcellularLocation>
</comment>
<feature type="transmembrane region" description="Helical" evidence="6">
    <location>
        <begin position="78"/>
        <end position="95"/>
    </location>
</feature>
<evidence type="ECO:0000256" key="4">
    <source>
        <dbReference type="ARBA" id="ARBA00022989"/>
    </source>
</evidence>
<organism evidence="7">
    <name type="scientific">viral metagenome</name>
    <dbReference type="NCBI Taxonomy" id="1070528"/>
    <lineage>
        <taxon>unclassified sequences</taxon>
        <taxon>metagenomes</taxon>
        <taxon>organismal metagenomes</taxon>
    </lineage>
</organism>
<feature type="transmembrane region" description="Helical" evidence="6">
    <location>
        <begin position="6"/>
        <end position="28"/>
    </location>
</feature>
<dbReference type="Gene3D" id="1.20.1070.10">
    <property type="entry name" value="Rhodopsin 7-helix transmembrane proteins"/>
    <property type="match status" value="1"/>
</dbReference>
<dbReference type="AlphaFoldDB" id="A0A6C0K4F8"/>
<accession>A0A6C0K4F8</accession>
<evidence type="ECO:0000256" key="1">
    <source>
        <dbReference type="ARBA" id="ARBA00004141"/>
    </source>
</evidence>
<dbReference type="EMBL" id="MN740811">
    <property type="protein sequence ID" value="QHU12942.1"/>
    <property type="molecule type" value="Genomic_DNA"/>
</dbReference>
<feature type="transmembrane region" description="Helical" evidence="6">
    <location>
        <begin position="175"/>
        <end position="195"/>
    </location>
</feature>
<feature type="transmembrane region" description="Helical" evidence="6">
    <location>
        <begin position="142"/>
        <end position="163"/>
    </location>
</feature>
<feature type="transmembrane region" description="Helical" evidence="6">
    <location>
        <begin position="116"/>
        <end position="136"/>
    </location>
</feature>
<dbReference type="SUPFAM" id="SSF81321">
    <property type="entry name" value="Family A G protein-coupled receptor-like"/>
    <property type="match status" value="1"/>
</dbReference>
<feature type="transmembrane region" description="Helical" evidence="6">
    <location>
        <begin position="40"/>
        <end position="58"/>
    </location>
</feature>
<evidence type="ECO:0000256" key="5">
    <source>
        <dbReference type="ARBA" id="ARBA00023136"/>
    </source>
</evidence>
<evidence type="ECO:0000313" key="7">
    <source>
        <dbReference type="EMBL" id="QHU12942.1"/>
    </source>
</evidence>
<evidence type="ECO:0000256" key="3">
    <source>
        <dbReference type="ARBA" id="ARBA00022692"/>
    </source>
</evidence>
<comment type="similarity">
    <text evidence="2">Belongs to the archaeal/bacterial/fungal opsin family.</text>
</comment>
<proteinExistence type="inferred from homology"/>